<comment type="caution">
    <text evidence="1">The sequence shown here is derived from an EMBL/GenBank/DDBJ whole genome shotgun (WGS) entry which is preliminary data.</text>
</comment>
<sequence>MQGWKSKLISLAGKETLIKSVVQGIPTYLCPWVRPVWFGSNIQVLGNLGGNASTVKWA</sequence>
<evidence type="ECO:0000313" key="2">
    <source>
        <dbReference type="Proteomes" id="UP000823749"/>
    </source>
</evidence>
<reference evidence="1" key="1">
    <citation type="submission" date="2020-08" db="EMBL/GenBank/DDBJ databases">
        <title>Plant Genome Project.</title>
        <authorList>
            <person name="Zhang R.-G."/>
        </authorList>
    </citation>
    <scope>NUCLEOTIDE SEQUENCE</scope>
    <source>
        <strain evidence="1">WSP0</strain>
        <tissue evidence="1">Leaf</tissue>
    </source>
</reference>
<dbReference type="EMBL" id="JACTNZ010000005">
    <property type="protein sequence ID" value="KAG5549921.1"/>
    <property type="molecule type" value="Genomic_DNA"/>
</dbReference>
<protein>
    <submittedName>
        <fullName evidence="1">Uncharacterized protein</fullName>
    </submittedName>
</protein>
<organism evidence="1 2">
    <name type="scientific">Rhododendron griersonianum</name>
    <dbReference type="NCBI Taxonomy" id="479676"/>
    <lineage>
        <taxon>Eukaryota</taxon>
        <taxon>Viridiplantae</taxon>
        <taxon>Streptophyta</taxon>
        <taxon>Embryophyta</taxon>
        <taxon>Tracheophyta</taxon>
        <taxon>Spermatophyta</taxon>
        <taxon>Magnoliopsida</taxon>
        <taxon>eudicotyledons</taxon>
        <taxon>Gunneridae</taxon>
        <taxon>Pentapetalae</taxon>
        <taxon>asterids</taxon>
        <taxon>Ericales</taxon>
        <taxon>Ericaceae</taxon>
        <taxon>Ericoideae</taxon>
        <taxon>Rhodoreae</taxon>
        <taxon>Rhododendron</taxon>
    </lineage>
</organism>
<gene>
    <name evidence="1" type="ORF">RHGRI_015031</name>
</gene>
<proteinExistence type="predicted"/>
<dbReference type="Proteomes" id="UP000823749">
    <property type="component" value="Chromosome 5"/>
</dbReference>
<keyword evidence="2" id="KW-1185">Reference proteome</keyword>
<name>A0AAV6KBQ3_9ERIC</name>
<evidence type="ECO:0000313" key="1">
    <source>
        <dbReference type="EMBL" id="KAG5549921.1"/>
    </source>
</evidence>
<accession>A0AAV6KBQ3</accession>
<dbReference type="AlphaFoldDB" id="A0AAV6KBQ3"/>